<dbReference type="SUPFAM" id="SSF102114">
    <property type="entry name" value="Radical SAM enzymes"/>
    <property type="match status" value="1"/>
</dbReference>
<dbReference type="RefSeq" id="WP_246913651.1">
    <property type="nucleotide sequence ID" value="NZ_JALJRB010000029.1"/>
</dbReference>
<dbReference type="EMBL" id="JALJRB010000029">
    <property type="protein sequence ID" value="MCJ8502606.1"/>
    <property type="molecule type" value="Genomic_DNA"/>
</dbReference>
<dbReference type="PANTHER" id="PTHR42731:SF5">
    <property type="entry name" value="RADICAL SAM DOMAIN PROTEIN"/>
    <property type="match status" value="1"/>
</dbReference>
<feature type="domain" description="Radical SAM core" evidence="1">
    <location>
        <begin position="236"/>
        <end position="474"/>
    </location>
</feature>
<dbReference type="CDD" id="cd01335">
    <property type="entry name" value="Radical_SAM"/>
    <property type="match status" value="1"/>
</dbReference>
<dbReference type="InterPro" id="IPR007197">
    <property type="entry name" value="rSAM"/>
</dbReference>
<dbReference type="SFLD" id="SFLDS00029">
    <property type="entry name" value="Radical_SAM"/>
    <property type="match status" value="1"/>
</dbReference>
<dbReference type="InterPro" id="IPR045784">
    <property type="entry name" value="Radical_SAM_N2"/>
</dbReference>
<gene>
    <name evidence="2" type="ORF">MRX98_18675</name>
</gene>
<evidence type="ECO:0000313" key="3">
    <source>
        <dbReference type="Proteomes" id="UP001165427"/>
    </source>
</evidence>
<dbReference type="InterPro" id="IPR006638">
    <property type="entry name" value="Elp3/MiaA/NifB-like_rSAM"/>
</dbReference>
<evidence type="ECO:0000259" key="1">
    <source>
        <dbReference type="PROSITE" id="PS51918"/>
    </source>
</evidence>
<comment type="caution">
    <text evidence="2">The sequence shown here is derived from an EMBL/GenBank/DDBJ whole genome shotgun (WGS) entry which is preliminary data.</text>
</comment>
<dbReference type="Pfam" id="PF19864">
    <property type="entry name" value="Radical_SAM_N2"/>
    <property type="match status" value="1"/>
</dbReference>
<proteinExistence type="predicted"/>
<name>A0AA41UMH6_9BACT</name>
<reference evidence="2" key="1">
    <citation type="submission" date="2022-04" db="EMBL/GenBank/DDBJ databases">
        <title>Desulfatitalea alkaliphila sp. nov., a novel anaerobic sulfate-reducing bacterium isolated from terrestrial mud volcano, Taman Peninsula, Russia.</title>
        <authorList>
            <person name="Khomyakova M.A."/>
            <person name="Merkel A.Y."/>
            <person name="Slobodkin A.I."/>
        </authorList>
    </citation>
    <scope>NUCLEOTIDE SEQUENCE</scope>
    <source>
        <strain evidence="2">M08but</strain>
    </source>
</reference>
<dbReference type="Proteomes" id="UP001165427">
    <property type="component" value="Unassembled WGS sequence"/>
</dbReference>
<dbReference type="GO" id="GO:0051536">
    <property type="term" value="F:iron-sulfur cluster binding"/>
    <property type="evidence" value="ECO:0007669"/>
    <property type="project" value="InterPro"/>
</dbReference>
<accession>A0AA41UMH6</accession>
<dbReference type="PROSITE" id="PS51918">
    <property type="entry name" value="RADICAL_SAM"/>
    <property type="match status" value="1"/>
</dbReference>
<dbReference type="Pfam" id="PF04055">
    <property type="entry name" value="Radical_SAM"/>
    <property type="match status" value="1"/>
</dbReference>
<keyword evidence="3" id="KW-1185">Reference proteome</keyword>
<dbReference type="SFLD" id="SFLDG01082">
    <property type="entry name" value="B12-binding_domain_containing"/>
    <property type="match status" value="1"/>
</dbReference>
<dbReference type="PANTHER" id="PTHR42731">
    <property type="entry name" value="SLL1084 PROTEIN"/>
    <property type="match status" value="1"/>
</dbReference>
<protein>
    <submittedName>
        <fullName evidence="2">Radical SAM protein</fullName>
    </submittedName>
</protein>
<organism evidence="2 3">
    <name type="scientific">Desulfatitalea alkaliphila</name>
    <dbReference type="NCBI Taxonomy" id="2929485"/>
    <lineage>
        <taxon>Bacteria</taxon>
        <taxon>Pseudomonadati</taxon>
        <taxon>Thermodesulfobacteriota</taxon>
        <taxon>Desulfobacteria</taxon>
        <taxon>Desulfobacterales</taxon>
        <taxon>Desulfosarcinaceae</taxon>
        <taxon>Desulfatitalea</taxon>
    </lineage>
</organism>
<evidence type="ECO:0000313" key="2">
    <source>
        <dbReference type="EMBL" id="MCJ8502606.1"/>
    </source>
</evidence>
<sequence>MASSVDKQRKAWLDAEIGTLRKPWRNRVRVALVYPNRYPVAMASLGFQSVYRQLNALDHVVCERAFLPEREAAATAPVSLESGRPLAMFDCLAFSIAYEHDHVHVLQLLHQAGLPLPAARRGASLPLVVAGGVSCFLNPEPLAPFIDCFLIGEAEGLLAPFFARFDPRQEREPLLLRAVRELPGVYVPSFYTDHYHADGTLAALTPNRSVPEKVRRVHAADIGAFATRSTVITRQAGFADAHLVEVSRGCAHGCRFCAAGYVYRPPRFRSADGLLAAMAQGIAQTAKIGLLGAAVSDLPDLPVLCDWAARHDLQLSFSSLRADALDGKLVAALRAGRLKTATIAPEAGSQRLRQVINKGLDETTILQAVDTLVAGGIPNLKLYFMVGLPTETDDDVAALVTLVQRIKSRFLDASRPRGRMGGITVSINCFVPKPFTPFQWVGMAPAALLKQRIKTIQAGLKAVANVQVQADPPRQAFVQALLARGDRRVGRLLEAVRHNGGNWPRAFKDADPAPGFYVTRPRERDEVLPWDVIDHGLDKDFLWREYRRALQAKATPPCPADPQQCRLCGVCGGGQDRQVAG</sequence>
<dbReference type="AlphaFoldDB" id="A0AA41UMH6"/>
<dbReference type="InterPro" id="IPR058240">
    <property type="entry name" value="rSAM_sf"/>
</dbReference>
<dbReference type="SMART" id="SM00729">
    <property type="entry name" value="Elp3"/>
    <property type="match status" value="1"/>
</dbReference>
<dbReference type="InterPro" id="IPR023404">
    <property type="entry name" value="rSAM_horseshoe"/>
</dbReference>
<dbReference type="GO" id="GO:0003824">
    <property type="term" value="F:catalytic activity"/>
    <property type="evidence" value="ECO:0007669"/>
    <property type="project" value="InterPro"/>
</dbReference>
<dbReference type="Gene3D" id="3.80.30.20">
    <property type="entry name" value="tm_1862 like domain"/>
    <property type="match status" value="1"/>
</dbReference>